<proteinExistence type="predicted"/>
<accession>A0A1D1W8P6</accession>
<name>A0A1D1W8P6_RAMVA</name>
<dbReference type="EMBL" id="BDGG01000026">
    <property type="protein sequence ID" value="GAV09735.1"/>
    <property type="molecule type" value="Genomic_DNA"/>
</dbReference>
<evidence type="ECO:0000313" key="1">
    <source>
        <dbReference type="EMBL" id="GAV09735.1"/>
    </source>
</evidence>
<sequence>MHTAQRSSRMSRLPKLMIASQVHRELAMEATPHEVKNGQSEQSCKVVRSKSHNTDEWGQPAQSYSRRCSNQASILGRGSDQGIPLNRYHLLQLFCQVAAGLGLKNHGFDNKYVRRFLTRQCDLSLQITTLPTGKKTGNGPPYAVKSIYPSWINYKRIPRPTRASVEPRRDAFNTSEMYDRVIARKGAKHIPSQFDGNEKENVTILPCAKCCWSPAEVYGIVCRGSPCSVSFG</sequence>
<evidence type="ECO:0000313" key="2">
    <source>
        <dbReference type="Proteomes" id="UP000186922"/>
    </source>
</evidence>
<comment type="caution">
    <text evidence="1">The sequence shown here is derived from an EMBL/GenBank/DDBJ whole genome shotgun (WGS) entry which is preliminary data.</text>
</comment>
<dbReference type="AlphaFoldDB" id="A0A1D1W8P6"/>
<organism evidence="1 2">
    <name type="scientific">Ramazzottius varieornatus</name>
    <name type="common">Water bear</name>
    <name type="synonym">Tardigrade</name>
    <dbReference type="NCBI Taxonomy" id="947166"/>
    <lineage>
        <taxon>Eukaryota</taxon>
        <taxon>Metazoa</taxon>
        <taxon>Ecdysozoa</taxon>
        <taxon>Tardigrada</taxon>
        <taxon>Eutardigrada</taxon>
        <taxon>Parachela</taxon>
        <taxon>Hypsibioidea</taxon>
        <taxon>Ramazzottiidae</taxon>
        <taxon>Ramazzottius</taxon>
    </lineage>
</organism>
<reference evidence="1 2" key="1">
    <citation type="journal article" date="2016" name="Nat. Commun.">
        <title>Extremotolerant tardigrade genome and improved radiotolerance of human cultured cells by tardigrade-unique protein.</title>
        <authorList>
            <person name="Hashimoto T."/>
            <person name="Horikawa D.D."/>
            <person name="Saito Y."/>
            <person name="Kuwahara H."/>
            <person name="Kozuka-Hata H."/>
            <person name="Shin-I T."/>
            <person name="Minakuchi Y."/>
            <person name="Ohishi K."/>
            <person name="Motoyama A."/>
            <person name="Aizu T."/>
            <person name="Enomoto A."/>
            <person name="Kondo K."/>
            <person name="Tanaka S."/>
            <person name="Hara Y."/>
            <person name="Koshikawa S."/>
            <person name="Sagara H."/>
            <person name="Miura T."/>
            <person name="Yokobori S."/>
            <person name="Miyagawa K."/>
            <person name="Suzuki Y."/>
            <person name="Kubo T."/>
            <person name="Oyama M."/>
            <person name="Kohara Y."/>
            <person name="Fujiyama A."/>
            <person name="Arakawa K."/>
            <person name="Katayama T."/>
            <person name="Toyoda A."/>
            <person name="Kunieda T."/>
        </authorList>
    </citation>
    <scope>NUCLEOTIDE SEQUENCE [LARGE SCALE GENOMIC DNA]</scope>
    <source>
        <strain evidence="1 2">YOKOZUNA-1</strain>
    </source>
</reference>
<protein>
    <submittedName>
        <fullName evidence="1">Uncharacterized protein</fullName>
    </submittedName>
</protein>
<keyword evidence="2" id="KW-1185">Reference proteome</keyword>
<gene>
    <name evidence="1" type="primary">RvY_19224-1</name>
    <name evidence="1" type="synonym">RvY_19224.1</name>
    <name evidence="1" type="ORF">RvY_19224</name>
</gene>
<dbReference type="Proteomes" id="UP000186922">
    <property type="component" value="Unassembled WGS sequence"/>
</dbReference>